<dbReference type="AlphaFoldDB" id="A0A1I4UY25"/>
<dbReference type="Proteomes" id="UP000199611">
    <property type="component" value="Unassembled WGS sequence"/>
</dbReference>
<dbReference type="Pfam" id="PF01497">
    <property type="entry name" value="Peripla_BP_2"/>
    <property type="match status" value="1"/>
</dbReference>
<dbReference type="SUPFAM" id="SSF53807">
    <property type="entry name" value="Helical backbone' metal receptor"/>
    <property type="match status" value="1"/>
</dbReference>
<dbReference type="InterPro" id="IPR002491">
    <property type="entry name" value="ABC_transptr_periplasmic_BD"/>
</dbReference>
<dbReference type="PROSITE" id="PS50983">
    <property type="entry name" value="FE_B12_PBP"/>
    <property type="match status" value="1"/>
</dbReference>
<sequence length="365" mass="40691">MRRSLIAMVLLCAAVTRGLAAASEVFEDMASRRVKIPEKPGRIVCIGPGALRLIVYLNAQDMVVGVEEMEKRSPRGRPYWMAHPELGRLPVIGPGGPQSINTKPDLEPILRVKPDVIFVTYMDGKLAEHVQRLSGIPVVVLSYGAFATFEREVLDSILLAGKILGKEGRARQIVEYVAALKKDLESRTASNPRGNNLCVYVGGVGHRGAHGIESTELNYIPFVWTGIRNCAEKVQSRVGTHLFVDKEALLSIDPDVIFIDGGGLSLVLEDFRKHREFYEALKAYKDRRIYTLFPFNFYTTNVETALIDAYAVGKILFPDRFEDVDLKSKADEIYTFFVGASLYDQMAEDYGALGANPPFWDQTRD</sequence>
<evidence type="ECO:0000313" key="3">
    <source>
        <dbReference type="EMBL" id="SFM93818.1"/>
    </source>
</evidence>
<dbReference type="PANTHER" id="PTHR30535:SF34">
    <property type="entry name" value="MOLYBDATE-BINDING PROTEIN MOLA"/>
    <property type="match status" value="1"/>
</dbReference>
<protein>
    <submittedName>
        <fullName evidence="3">Iron complex transport system substrate-binding protein</fullName>
    </submittedName>
</protein>
<dbReference type="CDD" id="cd01147">
    <property type="entry name" value="HemV-2"/>
    <property type="match status" value="1"/>
</dbReference>
<evidence type="ECO:0000313" key="4">
    <source>
        <dbReference type="Proteomes" id="UP000199611"/>
    </source>
</evidence>
<gene>
    <name evidence="3" type="ORF">SAMN05660836_02034</name>
</gene>
<accession>A0A1I4UY25</accession>
<feature type="domain" description="Fe/B12 periplasmic-binding" evidence="2">
    <location>
        <begin position="42"/>
        <end position="320"/>
    </location>
</feature>
<evidence type="ECO:0000259" key="2">
    <source>
        <dbReference type="PROSITE" id="PS50983"/>
    </source>
</evidence>
<dbReference type="Gene3D" id="3.40.50.1980">
    <property type="entry name" value="Nitrogenase molybdenum iron protein domain"/>
    <property type="match status" value="2"/>
</dbReference>
<dbReference type="STRING" id="39841.SAMN05660836_02034"/>
<keyword evidence="4" id="KW-1185">Reference proteome</keyword>
<evidence type="ECO:0000256" key="1">
    <source>
        <dbReference type="SAM" id="SignalP"/>
    </source>
</evidence>
<feature type="signal peptide" evidence="1">
    <location>
        <begin position="1"/>
        <end position="22"/>
    </location>
</feature>
<reference evidence="3 4" key="1">
    <citation type="submission" date="2016-10" db="EMBL/GenBank/DDBJ databases">
        <authorList>
            <person name="de Groot N.N."/>
        </authorList>
    </citation>
    <scope>NUCLEOTIDE SEQUENCE [LARGE SCALE GENOMIC DNA]</scope>
    <source>
        <strain evidence="3 4">DSM 9990</strain>
    </source>
</reference>
<dbReference type="PANTHER" id="PTHR30535">
    <property type="entry name" value="VITAMIN B12-BINDING PROTEIN"/>
    <property type="match status" value="1"/>
</dbReference>
<name>A0A1I4UY25_9BACT</name>
<keyword evidence="1" id="KW-0732">Signal</keyword>
<dbReference type="EMBL" id="FOUU01000007">
    <property type="protein sequence ID" value="SFM93818.1"/>
    <property type="molecule type" value="Genomic_DNA"/>
</dbReference>
<feature type="chain" id="PRO_5011550054" evidence="1">
    <location>
        <begin position="23"/>
        <end position="365"/>
    </location>
</feature>
<dbReference type="RefSeq" id="WP_093395522.1">
    <property type="nucleotide sequence ID" value="NZ_FOUU01000007.1"/>
</dbReference>
<organism evidence="3 4">
    <name type="scientific">Thermodesulforhabdus norvegica</name>
    <dbReference type="NCBI Taxonomy" id="39841"/>
    <lineage>
        <taxon>Bacteria</taxon>
        <taxon>Pseudomonadati</taxon>
        <taxon>Thermodesulfobacteriota</taxon>
        <taxon>Syntrophobacteria</taxon>
        <taxon>Syntrophobacterales</taxon>
        <taxon>Thermodesulforhabdaceae</taxon>
        <taxon>Thermodesulforhabdus</taxon>
    </lineage>
</organism>
<dbReference type="InterPro" id="IPR050902">
    <property type="entry name" value="ABC_Transporter_SBP"/>
</dbReference>
<proteinExistence type="predicted"/>
<dbReference type="OrthoDB" id="9775594at2"/>